<proteinExistence type="predicted"/>
<dbReference type="Proteomes" id="UP000198406">
    <property type="component" value="Unassembled WGS sequence"/>
</dbReference>
<keyword evidence="2" id="KW-1185">Reference proteome</keyword>
<dbReference type="InParanoid" id="A0A1Z5JXH6"/>
<accession>A0A1Z5JXH6</accession>
<dbReference type="EMBL" id="BDSP01000130">
    <property type="protein sequence ID" value="GAX18451.1"/>
    <property type="molecule type" value="Genomic_DNA"/>
</dbReference>
<protein>
    <submittedName>
        <fullName evidence="1">Uncharacterized protein</fullName>
    </submittedName>
</protein>
<sequence>MIDQAKDKIEAYAQTAGQKADEVTDAVCENEKVQAASQKVREVVEAVAQNPTVQAAGQKVQHAAETVAKSDFIQRAADNELIQAASRKVQEAAQAIAENELVKTTAQNIQDKANKLGGIAENEEEYKELFEKTNLVPTEKEKELGAINLQGDPKVVTGETQPETNKDLEKEIMKMKDMTKG</sequence>
<evidence type="ECO:0000313" key="1">
    <source>
        <dbReference type="EMBL" id="GAX18451.1"/>
    </source>
</evidence>
<dbReference type="AlphaFoldDB" id="A0A1Z5JXH6"/>
<evidence type="ECO:0000313" key="2">
    <source>
        <dbReference type="Proteomes" id="UP000198406"/>
    </source>
</evidence>
<organism evidence="1 2">
    <name type="scientific">Fistulifera solaris</name>
    <name type="common">Oleaginous diatom</name>
    <dbReference type="NCBI Taxonomy" id="1519565"/>
    <lineage>
        <taxon>Eukaryota</taxon>
        <taxon>Sar</taxon>
        <taxon>Stramenopiles</taxon>
        <taxon>Ochrophyta</taxon>
        <taxon>Bacillariophyta</taxon>
        <taxon>Bacillariophyceae</taxon>
        <taxon>Bacillariophycidae</taxon>
        <taxon>Naviculales</taxon>
        <taxon>Naviculaceae</taxon>
        <taxon>Fistulifera</taxon>
    </lineage>
</organism>
<comment type="caution">
    <text evidence="1">The sequence shown here is derived from an EMBL/GenBank/DDBJ whole genome shotgun (WGS) entry which is preliminary data.</text>
</comment>
<reference evidence="1 2" key="1">
    <citation type="journal article" date="2015" name="Plant Cell">
        <title>Oil accumulation by the oleaginous diatom Fistulifera solaris as revealed by the genome and transcriptome.</title>
        <authorList>
            <person name="Tanaka T."/>
            <person name="Maeda Y."/>
            <person name="Veluchamy A."/>
            <person name="Tanaka M."/>
            <person name="Abida H."/>
            <person name="Marechal E."/>
            <person name="Bowler C."/>
            <person name="Muto M."/>
            <person name="Sunaga Y."/>
            <person name="Tanaka M."/>
            <person name="Yoshino T."/>
            <person name="Taniguchi T."/>
            <person name="Fukuda Y."/>
            <person name="Nemoto M."/>
            <person name="Matsumoto M."/>
            <person name="Wong P.S."/>
            <person name="Aburatani S."/>
            <person name="Fujibuchi W."/>
        </authorList>
    </citation>
    <scope>NUCLEOTIDE SEQUENCE [LARGE SCALE GENOMIC DNA]</scope>
    <source>
        <strain evidence="1 2">JPCC DA0580</strain>
    </source>
</reference>
<name>A0A1Z5JXH6_FISSO</name>
<gene>
    <name evidence="1" type="ORF">FisN_2Lh106</name>
</gene>